<keyword evidence="2" id="KW-1185">Reference proteome</keyword>
<dbReference type="EMBL" id="WOCE01000015">
    <property type="protein sequence ID" value="KAE9598728.1"/>
    <property type="molecule type" value="Genomic_DNA"/>
</dbReference>
<accession>A0A6A4PDS2</accession>
<protein>
    <submittedName>
        <fullName evidence="1">Uncharacterized protein</fullName>
    </submittedName>
</protein>
<gene>
    <name evidence="1" type="ORF">Lalb_Chr15g0084041</name>
</gene>
<sequence length="226" mass="26040">MGTKYEYSINVLATSIDSNNFSVSGVDVWEHYQNKGLTNSYYNIGVNKLQDPIMDKRELEKNHIESIKKTMQMHEDIFKHQVRDLHRVYNMQKMLMDEHKKGTKQNNLWTPMNSIGIYNPHFIQQQHTTQISSYGPDLHVQRLKNVYSKERSGSYSVETIERRRSFDLERLAEVGDIFAATKHGCNEDESGPSSFTAFQNCKISTNGSDEDMEVDLTLSIGGSYVK</sequence>
<organism evidence="1 2">
    <name type="scientific">Lupinus albus</name>
    <name type="common">White lupine</name>
    <name type="synonym">Lupinus termis</name>
    <dbReference type="NCBI Taxonomy" id="3870"/>
    <lineage>
        <taxon>Eukaryota</taxon>
        <taxon>Viridiplantae</taxon>
        <taxon>Streptophyta</taxon>
        <taxon>Embryophyta</taxon>
        <taxon>Tracheophyta</taxon>
        <taxon>Spermatophyta</taxon>
        <taxon>Magnoliopsida</taxon>
        <taxon>eudicotyledons</taxon>
        <taxon>Gunneridae</taxon>
        <taxon>Pentapetalae</taxon>
        <taxon>rosids</taxon>
        <taxon>fabids</taxon>
        <taxon>Fabales</taxon>
        <taxon>Fabaceae</taxon>
        <taxon>Papilionoideae</taxon>
        <taxon>50 kb inversion clade</taxon>
        <taxon>genistoids sensu lato</taxon>
        <taxon>core genistoids</taxon>
        <taxon>Genisteae</taxon>
        <taxon>Lupinus</taxon>
    </lineage>
</organism>
<dbReference type="Proteomes" id="UP000447434">
    <property type="component" value="Chromosome 15"/>
</dbReference>
<dbReference type="AlphaFoldDB" id="A0A6A4PDS2"/>
<dbReference type="PANTHER" id="PTHR33167">
    <property type="entry name" value="TRANSCRIPTION FACTOR, PUTATIVE (DUF863)-RELATED"/>
    <property type="match status" value="1"/>
</dbReference>
<comment type="caution">
    <text evidence="1">The sequence shown here is derived from an EMBL/GenBank/DDBJ whole genome shotgun (WGS) entry which is preliminary data.</text>
</comment>
<evidence type="ECO:0000313" key="2">
    <source>
        <dbReference type="Proteomes" id="UP000447434"/>
    </source>
</evidence>
<evidence type="ECO:0000313" key="1">
    <source>
        <dbReference type="EMBL" id="KAE9598728.1"/>
    </source>
</evidence>
<name>A0A6A4PDS2_LUPAL</name>
<dbReference type="OrthoDB" id="1928288at2759"/>
<proteinExistence type="predicted"/>
<reference evidence="2" key="1">
    <citation type="journal article" date="2020" name="Nat. Commun.">
        <title>Genome sequence of the cluster root forming white lupin.</title>
        <authorList>
            <person name="Hufnagel B."/>
            <person name="Marques A."/>
            <person name="Soriano A."/>
            <person name="Marques L."/>
            <person name="Divol F."/>
            <person name="Doumas P."/>
            <person name="Sallet E."/>
            <person name="Mancinotti D."/>
            <person name="Carrere S."/>
            <person name="Marande W."/>
            <person name="Arribat S."/>
            <person name="Keller J."/>
            <person name="Huneau C."/>
            <person name="Blein T."/>
            <person name="Aime D."/>
            <person name="Laguerre M."/>
            <person name="Taylor J."/>
            <person name="Schubert V."/>
            <person name="Nelson M."/>
            <person name="Geu-Flores F."/>
            <person name="Crespi M."/>
            <person name="Gallardo-Guerrero K."/>
            <person name="Delaux P.-M."/>
            <person name="Salse J."/>
            <person name="Berges H."/>
            <person name="Guyot R."/>
            <person name="Gouzy J."/>
            <person name="Peret B."/>
        </authorList>
    </citation>
    <scope>NUCLEOTIDE SEQUENCE [LARGE SCALE GENOMIC DNA]</scope>
    <source>
        <strain evidence="2">cv. Amiga</strain>
    </source>
</reference>
<dbReference type="PANTHER" id="PTHR33167:SF33">
    <property type="entry name" value="MYB-CC TYPE TRANSCRIPTION FACTOR LHEQLE-CONTAINING DOMAIN-CONTAINING PROTEIN"/>
    <property type="match status" value="1"/>
</dbReference>